<protein>
    <submittedName>
        <fullName evidence="2">DUF2232 domain-containing protein</fullName>
    </submittedName>
</protein>
<feature type="transmembrane region" description="Helical" evidence="1">
    <location>
        <begin position="271"/>
        <end position="294"/>
    </location>
</feature>
<feature type="transmembrane region" description="Helical" evidence="1">
    <location>
        <begin position="165"/>
        <end position="185"/>
    </location>
</feature>
<reference evidence="2" key="1">
    <citation type="submission" date="2023-12" db="EMBL/GenBank/DDBJ databases">
        <title>Fervidustalea candida gen. nov., sp. nov., a novel member of the family Paenibacillaceae isolated from a geothermal area.</title>
        <authorList>
            <person name="Li W.-J."/>
            <person name="Jiao J.-Y."/>
            <person name="Chen Y."/>
        </authorList>
    </citation>
    <scope>NUCLEOTIDE SEQUENCE</scope>
    <source>
        <strain evidence="2">SYSU GA230002</strain>
    </source>
</reference>
<feature type="transmembrane region" description="Helical" evidence="1">
    <location>
        <begin position="232"/>
        <end position="259"/>
    </location>
</feature>
<name>A0ABU5ZNG9_9BACL</name>
<dbReference type="PANTHER" id="PTHR41324">
    <property type="entry name" value="MEMBRANE PROTEIN-RELATED"/>
    <property type="match status" value="1"/>
</dbReference>
<feature type="transmembrane region" description="Helical" evidence="1">
    <location>
        <begin position="73"/>
        <end position="92"/>
    </location>
</feature>
<keyword evidence="1" id="KW-1133">Transmembrane helix</keyword>
<dbReference type="RefSeq" id="WP_371755345.1">
    <property type="nucleotide sequence ID" value="NZ_JAYJLD010000030.1"/>
</dbReference>
<dbReference type="Proteomes" id="UP001310386">
    <property type="component" value="Unassembled WGS sequence"/>
</dbReference>
<keyword evidence="1" id="KW-0472">Membrane</keyword>
<evidence type="ECO:0000313" key="3">
    <source>
        <dbReference type="Proteomes" id="UP001310386"/>
    </source>
</evidence>
<feature type="transmembrane region" description="Helical" evidence="1">
    <location>
        <begin position="12"/>
        <end position="44"/>
    </location>
</feature>
<sequence>MPNIRKQALIWVSVYLFLLISLLTPLGILTISMMTIPVIVLFMIMRIKSFIIYQLIMHTVLLIFTVAWPPGIFMTLISLYFVIGASAMGYFYKKKSSAASVIAIGTVVFLGELLLVLVISAGLGLNLIEQYSALIKQSLESTQPLWNVSNSATEMEQMAATMAQMVPMFMIIFALFYAWITHAIGRKLLSRTEMAIPALKPFKDWMIPKSWGWFYVAALLLEVLLPMDPSSVLTVILLNLLPLLMLAFSIQGLSFLYYVSDAKGWGHVLPAVGVVLFVFLSYFLSFLGIIDTSFNLRGRIKKH</sequence>
<dbReference type="PANTHER" id="PTHR41324:SF1">
    <property type="entry name" value="DUF2232 DOMAIN-CONTAINING PROTEIN"/>
    <property type="match status" value="1"/>
</dbReference>
<accession>A0ABU5ZNG9</accession>
<dbReference type="EMBL" id="JAYJLD010000030">
    <property type="protein sequence ID" value="MEB3103216.1"/>
    <property type="molecule type" value="Genomic_DNA"/>
</dbReference>
<comment type="caution">
    <text evidence="2">The sequence shown here is derived from an EMBL/GenBank/DDBJ whole genome shotgun (WGS) entry which is preliminary data.</text>
</comment>
<keyword evidence="3" id="KW-1185">Reference proteome</keyword>
<dbReference type="InterPro" id="IPR018710">
    <property type="entry name" value="DUF2232"/>
</dbReference>
<evidence type="ECO:0000313" key="2">
    <source>
        <dbReference type="EMBL" id="MEB3103216.1"/>
    </source>
</evidence>
<gene>
    <name evidence="2" type="ORF">VF724_16380</name>
</gene>
<organism evidence="2 3">
    <name type="scientific">Ferviditalea candida</name>
    <dbReference type="NCBI Taxonomy" id="3108399"/>
    <lineage>
        <taxon>Bacteria</taxon>
        <taxon>Bacillati</taxon>
        <taxon>Bacillota</taxon>
        <taxon>Bacilli</taxon>
        <taxon>Bacillales</taxon>
        <taxon>Paenibacillaceae</taxon>
        <taxon>Ferviditalea</taxon>
    </lineage>
</organism>
<evidence type="ECO:0000256" key="1">
    <source>
        <dbReference type="SAM" id="Phobius"/>
    </source>
</evidence>
<dbReference type="Pfam" id="PF09991">
    <property type="entry name" value="DUF2232"/>
    <property type="match status" value="1"/>
</dbReference>
<feature type="transmembrane region" description="Helical" evidence="1">
    <location>
        <begin position="50"/>
        <end position="68"/>
    </location>
</feature>
<feature type="transmembrane region" description="Helical" evidence="1">
    <location>
        <begin position="98"/>
        <end position="128"/>
    </location>
</feature>
<keyword evidence="1" id="KW-0812">Transmembrane</keyword>
<proteinExistence type="predicted"/>